<dbReference type="OrthoDB" id="6145178at2759"/>
<reference evidence="1 2" key="1">
    <citation type="submission" date="2019-01" db="EMBL/GenBank/DDBJ databases">
        <title>A draft genome assembly of the solar-powered sea slug Elysia chlorotica.</title>
        <authorList>
            <person name="Cai H."/>
            <person name="Li Q."/>
            <person name="Fang X."/>
            <person name="Li J."/>
            <person name="Curtis N.E."/>
            <person name="Altenburger A."/>
            <person name="Shibata T."/>
            <person name="Feng M."/>
            <person name="Maeda T."/>
            <person name="Schwartz J.A."/>
            <person name="Shigenobu S."/>
            <person name="Lundholm N."/>
            <person name="Nishiyama T."/>
            <person name="Yang H."/>
            <person name="Hasebe M."/>
            <person name="Li S."/>
            <person name="Pierce S.K."/>
            <person name="Wang J."/>
        </authorList>
    </citation>
    <scope>NUCLEOTIDE SEQUENCE [LARGE SCALE GENOMIC DNA]</scope>
    <source>
        <strain evidence="1">EC2010</strain>
        <tissue evidence="1">Whole organism of an adult</tissue>
    </source>
</reference>
<dbReference type="Proteomes" id="UP000271974">
    <property type="component" value="Unassembled WGS sequence"/>
</dbReference>
<keyword evidence="2" id="KW-1185">Reference proteome</keyword>
<accession>A0A3S0ZPW6</accession>
<dbReference type="EMBL" id="RQTK01001058">
    <property type="protein sequence ID" value="RUS72523.1"/>
    <property type="molecule type" value="Genomic_DNA"/>
</dbReference>
<protein>
    <submittedName>
        <fullName evidence="1">Uncharacterized protein</fullName>
    </submittedName>
</protein>
<dbReference type="AlphaFoldDB" id="A0A3S0ZPW6"/>
<sequence length="302" mass="32725">MNTAMDSHGIISFNFSSEALLNCNCNASKPGNVNPEFGANEPGCGNTFSYNGGAGAGSASCCDSKPYEEGFNDKKRDATCCCESSRCYERPLANKKTSDCCTTTFKYVPEFNYPPPPCPPADSGCCNAPLKESAPKEGNCTSVFKYVPEFNYPPPPCAPANSGCNAHLQSNTECCNTYQGGLTNKKPVERVVEGCCRDGCNGPDTYESIANTDAQRYKGKGPDRKNFYADDGCCSCQPTNNSSTNNNLYETDTDWSEIRRVAYAAVDSCSCCSPKLVRRSPSFYCEEEHYVKGMSAQLARGR</sequence>
<gene>
    <name evidence="1" type="ORF">EGW08_019719</name>
</gene>
<comment type="caution">
    <text evidence="1">The sequence shown here is derived from an EMBL/GenBank/DDBJ whole genome shotgun (WGS) entry which is preliminary data.</text>
</comment>
<organism evidence="1 2">
    <name type="scientific">Elysia chlorotica</name>
    <name type="common">Eastern emerald elysia</name>
    <name type="synonym">Sea slug</name>
    <dbReference type="NCBI Taxonomy" id="188477"/>
    <lineage>
        <taxon>Eukaryota</taxon>
        <taxon>Metazoa</taxon>
        <taxon>Spiralia</taxon>
        <taxon>Lophotrochozoa</taxon>
        <taxon>Mollusca</taxon>
        <taxon>Gastropoda</taxon>
        <taxon>Heterobranchia</taxon>
        <taxon>Euthyneura</taxon>
        <taxon>Panpulmonata</taxon>
        <taxon>Sacoglossa</taxon>
        <taxon>Placobranchoidea</taxon>
        <taxon>Plakobranchidae</taxon>
        <taxon>Elysia</taxon>
    </lineage>
</organism>
<evidence type="ECO:0000313" key="2">
    <source>
        <dbReference type="Proteomes" id="UP000271974"/>
    </source>
</evidence>
<evidence type="ECO:0000313" key="1">
    <source>
        <dbReference type="EMBL" id="RUS72523.1"/>
    </source>
</evidence>
<name>A0A3S0ZPW6_ELYCH</name>
<proteinExistence type="predicted"/>